<sequence>MNFVFFSPHFPSNGADFCDRLKKAGATVLGIGDAPYEALAPRLKNALSEYYLIADMENYDLIYRAMGHFIHKWGRIDRFESLNEHWLDLEAGIRTDFNIDGIKLDYVKNIKRKSRMRASFRKAGVNVIAQRKTSERSGALEFIRRVGYPVVVKPDSGAGAAHTYKISNVGELDEFFRIKPEGMSFVMEEFIDGLVVTYDGLVNRDGEIVFAASTKYDDSIMDVVNKNKHMSYTCRPDIPPEVEEAGRKIVKAFALKERFFHIELFETRQGKIIALEVNIRPPGAWMPDAINYSFDIDIYAEWANMVVQNTVGGPFKGKYFTVYASRKDHLRYRHSHDDVLAAHGDKVVHHQAIEQVFSRAMGNYAYQLRSRDRQALREAVDYIHAEEA</sequence>
<evidence type="ECO:0000256" key="3">
    <source>
        <dbReference type="ARBA" id="ARBA00022840"/>
    </source>
</evidence>
<evidence type="ECO:0000259" key="5">
    <source>
        <dbReference type="PROSITE" id="PS50975"/>
    </source>
</evidence>
<organism evidence="6 7">
    <name type="scientific">Mesorhizobium hungaricum</name>
    <dbReference type="NCBI Taxonomy" id="1566387"/>
    <lineage>
        <taxon>Bacteria</taxon>
        <taxon>Pseudomonadati</taxon>
        <taxon>Pseudomonadota</taxon>
        <taxon>Alphaproteobacteria</taxon>
        <taxon>Hyphomicrobiales</taxon>
        <taxon>Phyllobacteriaceae</taxon>
        <taxon>Mesorhizobium</taxon>
    </lineage>
</organism>
<dbReference type="EMBL" id="MDEO01000025">
    <property type="protein sequence ID" value="OCX23441.1"/>
    <property type="molecule type" value="Genomic_DNA"/>
</dbReference>
<name>A0A1C2E8X2_9HYPH</name>
<keyword evidence="7" id="KW-1185">Reference proteome</keyword>
<dbReference type="Proteomes" id="UP000094412">
    <property type="component" value="Unassembled WGS sequence"/>
</dbReference>
<dbReference type="Gene3D" id="3.30.1490.20">
    <property type="entry name" value="ATP-grasp fold, A domain"/>
    <property type="match status" value="1"/>
</dbReference>
<keyword evidence="3 4" id="KW-0067">ATP-binding</keyword>
<dbReference type="GO" id="GO:0016874">
    <property type="term" value="F:ligase activity"/>
    <property type="evidence" value="ECO:0007669"/>
    <property type="project" value="UniProtKB-KW"/>
</dbReference>
<gene>
    <name evidence="6" type="ORF">QV13_04390</name>
</gene>
<dbReference type="Pfam" id="PF13535">
    <property type="entry name" value="ATP-grasp_4"/>
    <property type="match status" value="1"/>
</dbReference>
<dbReference type="AlphaFoldDB" id="A0A1C2E8X2"/>
<dbReference type="RefSeq" id="WP_024925575.1">
    <property type="nucleotide sequence ID" value="NZ_MDEO01000025.1"/>
</dbReference>
<evidence type="ECO:0000313" key="7">
    <source>
        <dbReference type="Proteomes" id="UP000094412"/>
    </source>
</evidence>
<evidence type="ECO:0000256" key="1">
    <source>
        <dbReference type="ARBA" id="ARBA00022598"/>
    </source>
</evidence>
<dbReference type="SUPFAM" id="SSF56059">
    <property type="entry name" value="Glutathione synthetase ATP-binding domain-like"/>
    <property type="match status" value="1"/>
</dbReference>
<dbReference type="InterPro" id="IPR013815">
    <property type="entry name" value="ATP_grasp_subdomain_1"/>
</dbReference>
<dbReference type="PANTHER" id="PTHR43585:SF2">
    <property type="entry name" value="ATP-GRASP ENZYME FSQD"/>
    <property type="match status" value="1"/>
</dbReference>
<accession>A0A1C2E8X2</accession>
<dbReference type="OrthoDB" id="24041at2"/>
<dbReference type="GO" id="GO:0046872">
    <property type="term" value="F:metal ion binding"/>
    <property type="evidence" value="ECO:0007669"/>
    <property type="project" value="InterPro"/>
</dbReference>
<dbReference type="PROSITE" id="PS50975">
    <property type="entry name" value="ATP_GRASP"/>
    <property type="match status" value="1"/>
</dbReference>
<feature type="domain" description="ATP-grasp" evidence="5">
    <location>
        <begin position="117"/>
        <end position="307"/>
    </location>
</feature>
<dbReference type="GO" id="GO:0005524">
    <property type="term" value="F:ATP binding"/>
    <property type="evidence" value="ECO:0007669"/>
    <property type="project" value="UniProtKB-UniRule"/>
</dbReference>
<dbReference type="PANTHER" id="PTHR43585">
    <property type="entry name" value="FUMIPYRROLE BIOSYNTHESIS PROTEIN C"/>
    <property type="match status" value="1"/>
</dbReference>
<proteinExistence type="predicted"/>
<protein>
    <submittedName>
        <fullName evidence="6">Carboxylate--amine ligase</fullName>
    </submittedName>
</protein>
<dbReference type="InterPro" id="IPR052032">
    <property type="entry name" value="ATP-dep_AA_Ligase"/>
</dbReference>
<dbReference type="STRING" id="1566387.QV13_04390"/>
<comment type="caution">
    <text evidence="6">The sequence shown here is derived from an EMBL/GenBank/DDBJ whole genome shotgun (WGS) entry which is preliminary data.</text>
</comment>
<evidence type="ECO:0000256" key="2">
    <source>
        <dbReference type="ARBA" id="ARBA00022741"/>
    </source>
</evidence>
<dbReference type="Gene3D" id="3.30.470.20">
    <property type="entry name" value="ATP-grasp fold, B domain"/>
    <property type="match status" value="1"/>
</dbReference>
<keyword evidence="1 6" id="KW-0436">Ligase</keyword>
<dbReference type="InterPro" id="IPR011761">
    <property type="entry name" value="ATP-grasp"/>
</dbReference>
<evidence type="ECO:0000256" key="4">
    <source>
        <dbReference type="PROSITE-ProRule" id="PRU00409"/>
    </source>
</evidence>
<evidence type="ECO:0000313" key="6">
    <source>
        <dbReference type="EMBL" id="OCX23441.1"/>
    </source>
</evidence>
<keyword evidence="2 4" id="KW-0547">Nucleotide-binding</keyword>
<reference evidence="6 7" key="1">
    <citation type="submission" date="2016-08" db="EMBL/GenBank/DDBJ databases">
        <title>Whole genome sequence of Mesorhizobium sp. strain UASWS1009 isolated from industrial sewage.</title>
        <authorList>
            <person name="Crovadore J."/>
            <person name="Calmin G."/>
            <person name="Chablais R."/>
            <person name="Cochard B."/>
            <person name="Lefort F."/>
        </authorList>
    </citation>
    <scope>NUCLEOTIDE SEQUENCE [LARGE SCALE GENOMIC DNA]</scope>
    <source>
        <strain evidence="6 7">UASWS1009</strain>
    </source>
</reference>